<dbReference type="PANTHER" id="PTHR45453">
    <property type="entry name" value="PHOSPHATE REGULON SENSOR PROTEIN PHOR"/>
    <property type="match status" value="1"/>
</dbReference>
<dbReference type="Gene3D" id="6.10.340.10">
    <property type="match status" value="1"/>
</dbReference>
<dbReference type="InterPro" id="IPR003594">
    <property type="entry name" value="HATPase_dom"/>
</dbReference>
<dbReference type="InterPro" id="IPR003661">
    <property type="entry name" value="HisK_dim/P_dom"/>
</dbReference>
<dbReference type="PANTHER" id="PTHR45453:SF1">
    <property type="entry name" value="PHOSPHATE REGULON SENSOR PROTEIN PHOR"/>
    <property type="match status" value="1"/>
</dbReference>
<dbReference type="Pfam" id="PF02518">
    <property type="entry name" value="HATPase_c"/>
    <property type="match status" value="1"/>
</dbReference>
<evidence type="ECO:0000256" key="6">
    <source>
        <dbReference type="ARBA" id="ARBA00022777"/>
    </source>
</evidence>
<evidence type="ECO:0000313" key="12">
    <source>
        <dbReference type="EMBL" id="MBC8559705.1"/>
    </source>
</evidence>
<keyword evidence="8 10" id="KW-0472">Membrane</keyword>
<evidence type="ECO:0000256" key="10">
    <source>
        <dbReference type="SAM" id="Phobius"/>
    </source>
</evidence>
<dbReference type="SUPFAM" id="SSF47384">
    <property type="entry name" value="Homodimeric domain of signal transducing histidine kinase"/>
    <property type="match status" value="1"/>
</dbReference>
<dbReference type="CDD" id="cd00082">
    <property type="entry name" value="HisKA"/>
    <property type="match status" value="1"/>
</dbReference>
<sequence length="502" mass="56060">MKANRKPLSVKWKLLLFFGGFAAIVLALLWCFQVVFLEEFYKGVKTREISAAADSISKKMFESDLPALLQNLAQENQICAMAIGTDGSLIASADTLPNCRIHKLPPAELFALYAAAVENGGSFIQRTSREDGRFFIRGESGKIPFEEAAGADGGEFDKNKPLPPFFDRAQESIICVRVVEGEVGDERVLLLNSVISPVSATTKTLRIQLTVLTGLMLLLAAGFAVLLSRKISRPVIEINESAKELARGRYRRHRGKSYREIRELDETLADVSVELQKSEALKRELLANVSHDLRTPLTMITAYSEAMRDLPGENSPENVQVIIDEANHLNALVNDLLDLSKHQAGVQKLTKERFSLTKLVGETLERYQKLREQEGYKITFEAPEEAFVEADRMKISQVVYNLINNAVNYTGPDKKIQIVQAVEGDFVTLSVRDSGEGIPEEQLGLVWERYYKLDKTHKRAAVGTGLGLSIVKNILDMHGAQYGVQSKVGEGSVFWFRLRRER</sequence>
<feature type="coiled-coil region" evidence="9">
    <location>
        <begin position="261"/>
        <end position="288"/>
    </location>
</feature>
<dbReference type="InterPro" id="IPR036890">
    <property type="entry name" value="HATPase_C_sf"/>
</dbReference>
<dbReference type="SUPFAM" id="SSF55874">
    <property type="entry name" value="ATPase domain of HSP90 chaperone/DNA topoisomerase II/histidine kinase"/>
    <property type="match status" value="1"/>
</dbReference>
<dbReference type="Gene3D" id="3.30.565.10">
    <property type="entry name" value="Histidine kinase-like ATPase, C-terminal domain"/>
    <property type="match status" value="1"/>
</dbReference>
<dbReference type="GO" id="GO:0016036">
    <property type="term" value="P:cellular response to phosphate starvation"/>
    <property type="evidence" value="ECO:0007669"/>
    <property type="project" value="TreeGrafter"/>
</dbReference>
<evidence type="ECO:0000256" key="4">
    <source>
        <dbReference type="ARBA" id="ARBA00022553"/>
    </source>
</evidence>
<evidence type="ECO:0000256" key="8">
    <source>
        <dbReference type="ARBA" id="ARBA00023136"/>
    </source>
</evidence>
<dbReference type="SMART" id="SM00387">
    <property type="entry name" value="HATPase_c"/>
    <property type="match status" value="1"/>
</dbReference>
<keyword evidence="10" id="KW-0812">Transmembrane</keyword>
<dbReference type="PROSITE" id="PS50109">
    <property type="entry name" value="HIS_KIN"/>
    <property type="match status" value="1"/>
</dbReference>
<feature type="domain" description="Histidine kinase" evidence="11">
    <location>
        <begin position="288"/>
        <end position="502"/>
    </location>
</feature>
<gene>
    <name evidence="12" type="ORF">H8710_06405</name>
</gene>
<evidence type="ECO:0000256" key="9">
    <source>
        <dbReference type="SAM" id="Coils"/>
    </source>
</evidence>
<dbReference type="CDD" id="cd00075">
    <property type="entry name" value="HATPase"/>
    <property type="match status" value="1"/>
</dbReference>
<dbReference type="Pfam" id="PF00512">
    <property type="entry name" value="HisKA"/>
    <property type="match status" value="1"/>
</dbReference>
<keyword evidence="5" id="KW-0808">Transferase</keyword>
<evidence type="ECO:0000256" key="1">
    <source>
        <dbReference type="ARBA" id="ARBA00000085"/>
    </source>
</evidence>
<proteinExistence type="predicted"/>
<keyword evidence="9" id="KW-0175">Coiled coil</keyword>
<dbReference type="EC" id="2.7.13.3" evidence="3"/>
<keyword evidence="4" id="KW-0597">Phosphoprotein</keyword>
<dbReference type="RefSeq" id="WP_249294626.1">
    <property type="nucleotide sequence ID" value="NZ_JACRSV010000001.1"/>
</dbReference>
<dbReference type="GO" id="GO:0005886">
    <property type="term" value="C:plasma membrane"/>
    <property type="evidence" value="ECO:0007669"/>
    <property type="project" value="TreeGrafter"/>
</dbReference>
<evidence type="ECO:0000256" key="7">
    <source>
        <dbReference type="ARBA" id="ARBA00023012"/>
    </source>
</evidence>
<comment type="subcellular location">
    <subcellularLocation>
        <location evidence="2">Membrane</location>
    </subcellularLocation>
</comment>
<evidence type="ECO:0000259" key="11">
    <source>
        <dbReference type="PROSITE" id="PS50109"/>
    </source>
</evidence>
<dbReference type="FunFam" id="1.10.287.130:FF:000001">
    <property type="entry name" value="Two-component sensor histidine kinase"/>
    <property type="match status" value="1"/>
</dbReference>
<keyword evidence="7" id="KW-0902">Two-component regulatory system</keyword>
<accession>A0A926E551</accession>
<keyword evidence="13" id="KW-1185">Reference proteome</keyword>
<comment type="catalytic activity">
    <reaction evidence="1">
        <text>ATP + protein L-histidine = ADP + protein N-phospho-L-histidine.</text>
        <dbReference type="EC" id="2.7.13.3"/>
    </reaction>
</comment>
<evidence type="ECO:0000256" key="5">
    <source>
        <dbReference type="ARBA" id="ARBA00022679"/>
    </source>
</evidence>
<dbReference type="InterPro" id="IPR005467">
    <property type="entry name" value="His_kinase_dom"/>
</dbReference>
<organism evidence="12 13">
    <name type="scientific">Fumia xinanensis</name>
    <dbReference type="NCBI Taxonomy" id="2763659"/>
    <lineage>
        <taxon>Bacteria</taxon>
        <taxon>Bacillati</taxon>
        <taxon>Bacillota</taxon>
        <taxon>Clostridia</taxon>
        <taxon>Eubacteriales</taxon>
        <taxon>Oscillospiraceae</taxon>
        <taxon>Fumia</taxon>
    </lineage>
</organism>
<dbReference type="EMBL" id="JACRSV010000001">
    <property type="protein sequence ID" value="MBC8559705.1"/>
    <property type="molecule type" value="Genomic_DNA"/>
</dbReference>
<keyword evidence="6 12" id="KW-0418">Kinase</keyword>
<evidence type="ECO:0000256" key="3">
    <source>
        <dbReference type="ARBA" id="ARBA00012438"/>
    </source>
</evidence>
<evidence type="ECO:0000313" key="13">
    <source>
        <dbReference type="Proteomes" id="UP000610760"/>
    </source>
</evidence>
<dbReference type="AlphaFoldDB" id="A0A926E551"/>
<dbReference type="InterPro" id="IPR004358">
    <property type="entry name" value="Sig_transdc_His_kin-like_C"/>
</dbReference>
<feature type="transmembrane region" description="Helical" evidence="10">
    <location>
        <begin position="207"/>
        <end position="227"/>
    </location>
</feature>
<protein>
    <recommendedName>
        <fullName evidence="3">histidine kinase</fullName>
        <ecNumber evidence="3">2.7.13.3</ecNumber>
    </recommendedName>
</protein>
<dbReference type="InterPro" id="IPR050351">
    <property type="entry name" value="BphY/WalK/GraS-like"/>
</dbReference>
<keyword evidence="10" id="KW-1133">Transmembrane helix</keyword>
<dbReference type="Proteomes" id="UP000610760">
    <property type="component" value="Unassembled WGS sequence"/>
</dbReference>
<dbReference type="Gene3D" id="1.10.287.130">
    <property type="match status" value="1"/>
</dbReference>
<dbReference type="InterPro" id="IPR036097">
    <property type="entry name" value="HisK_dim/P_sf"/>
</dbReference>
<comment type="caution">
    <text evidence="12">The sequence shown here is derived from an EMBL/GenBank/DDBJ whole genome shotgun (WGS) entry which is preliminary data.</text>
</comment>
<name>A0A926E551_9FIRM</name>
<dbReference type="SMART" id="SM00388">
    <property type="entry name" value="HisKA"/>
    <property type="match status" value="1"/>
</dbReference>
<dbReference type="GO" id="GO:0000155">
    <property type="term" value="F:phosphorelay sensor kinase activity"/>
    <property type="evidence" value="ECO:0007669"/>
    <property type="project" value="InterPro"/>
</dbReference>
<reference evidence="12" key="1">
    <citation type="submission" date="2020-08" db="EMBL/GenBank/DDBJ databases">
        <title>Genome public.</title>
        <authorList>
            <person name="Liu C."/>
            <person name="Sun Q."/>
        </authorList>
    </citation>
    <scope>NUCLEOTIDE SEQUENCE</scope>
    <source>
        <strain evidence="12">NSJ-33</strain>
    </source>
</reference>
<dbReference type="FunFam" id="3.30.565.10:FF:000006">
    <property type="entry name" value="Sensor histidine kinase WalK"/>
    <property type="match status" value="1"/>
</dbReference>
<dbReference type="GO" id="GO:0004721">
    <property type="term" value="F:phosphoprotein phosphatase activity"/>
    <property type="evidence" value="ECO:0007669"/>
    <property type="project" value="TreeGrafter"/>
</dbReference>
<dbReference type="PRINTS" id="PR00344">
    <property type="entry name" value="BCTRLSENSOR"/>
</dbReference>
<evidence type="ECO:0000256" key="2">
    <source>
        <dbReference type="ARBA" id="ARBA00004370"/>
    </source>
</evidence>